<dbReference type="InterPro" id="IPR018609">
    <property type="entry name" value="Bud13"/>
</dbReference>
<feature type="compositionally biased region" description="Basic and acidic residues" evidence="3">
    <location>
        <begin position="208"/>
        <end position="226"/>
    </location>
</feature>
<evidence type="ECO:0000313" key="5">
    <source>
        <dbReference type="Proteomes" id="UP000285301"/>
    </source>
</evidence>
<dbReference type="InterPro" id="IPR051112">
    <property type="entry name" value="CWC26_splicing_factor"/>
</dbReference>
<dbReference type="Proteomes" id="UP000285301">
    <property type="component" value="Unassembled WGS sequence"/>
</dbReference>
<evidence type="ECO:0000256" key="1">
    <source>
        <dbReference type="ARBA" id="ARBA00011069"/>
    </source>
</evidence>
<accession>A0A3S3PD63</accession>
<evidence type="ECO:0000256" key="3">
    <source>
        <dbReference type="SAM" id="MobiDB-lite"/>
    </source>
</evidence>
<dbReference type="EMBL" id="NCKU01002242">
    <property type="protein sequence ID" value="RWS10059.1"/>
    <property type="molecule type" value="Genomic_DNA"/>
</dbReference>
<gene>
    <name evidence="4" type="ORF">B4U79_09541</name>
</gene>
<dbReference type="Pfam" id="PF09736">
    <property type="entry name" value="Bud13"/>
    <property type="match status" value="1"/>
</dbReference>
<feature type="compositionally biased region" description="Low complexity" evidence="3">
    <location>
        <begin position="269"/>
        <end position="279"/>
    </location>
</feature>
<dbReference type="OrthoDB" id="6022at2759"/>
<reference evidence="4 5" key="1">
    <citation type="journal article" date="2018" name="Gigascience">
        <title>Genomes of trombidid mites reveal novel predicted allergens and laterally-transferred genes associated with secondary metabolism.</title>
        <authorList>
            <person name="Dong X."/>
            <person name="Chaisiri K."/>
            <person name="Xia D."/>
            <person name="Armstrong S.D."/>
            <person name="Fang Y."/>
            <person name="Donnelly M.J."/>
            <person name="Kadowaki T."/>
            <person name="McGarry J.W."/>
            <person name="Darby A.C."/>
            <person name="Makepeace B.L."/>
        </authorList>
    </citation>
    <scope>NUCLEOTIDE SEQUENCE [LARGE SCALE GENOMIC DNA]</scope>
    <source>
        <strain evidence="4">UoL-WK</strain>
    </source>
</reference>
<dbReference type="GO" id="GO:0000398">
    <property type="term" value="P:mRNA splicing, via spliceosome"/>
    <property type="evidence" value="ECO:0007669"/>
    <property type="project" value="TreeGrafter"/>
</dbReference>
<evidence type="ECO:0000313" key="4">
    <source>
        <dbReference type="EMBL" id="RWS10059.1"/>
    </source>
</evidence>
<feature type="compositionally biased region" description="Basic and acidic residues" evidence="3">
    <location>
        <begin position="355"/>
        <end position="383"/>
    </location>
</feature>
<name>A0A3S3PD63_9ACAR</name>
<comment type="caution">
    <text evidence="4">The sequence shown here is derived from an EMBL/GenBank/DDBJ whole genome shotgun (WGS) entry which is preliminary data.</text>
</comment>
<dbReference type="STRING" id="1965070.A0A3S3PD63"/>
<dbReference type="GO" id="GO:0005684">
    <property type="term" value="C:U2-type spliceosomal complex"/>
    <property type="evidence" value="ECO:0007669"/>
    <property type="project" value="TreeGrafter"/>
</dbReference>
<feature type="compositionally biased region" description="Polar residues" evidence="3">
    <location>
        <begin position="157"/>
        <end position="169"/>
    </location>
</feature>
<feature type="region of interest" description="Disordered" evidence="3">
    <location>
        <begin position="445"/>
        <end position="483"/>
    </location>
</feature>
<dbReference type="AlphaFoldDB" id="A0A3S3PD63"/>
<comment type="similarity">
    <text evidence="1">Belongs to the CWC26 family.</text>
</comment>
<feature type="compositionally biased region" description="Basic and acidic residues" evidence="3">
    <location>
        <begin position="293"/>
        <end position="339"/>
    </location>
</feature>
<proteinExistence type="inferred from homology"/>
<dbReference type="PANTHER" id="PTHR31809:SF0">
    <property type="entry name" value="BUD13 HOMOLOG"/>
    <property type="match status" value="1"/>
</dbReference>
<dbReference type="PANTHER" id="PTHR31809">
    <property type="entry name" value="BUD13 HOMOLOG"/>
    <property type="match status" value="1"/>
</dbReference>
<protein>
    <recommendedName>
        <fullName evidence="2">BUD13 homolog</fullName>
    </recommendedName>
</protein>
<feature type="compositionally biased region" description="Basic and acidic residues" evidence="3">
    <location>
        <begin position="450"/>
        <end position="466"/>
    </location>
</feature>
<feature type="compositionally biased region" description="Basic and acidic residues" evidence="3">
    <location>
        <begin position="122"/>
        <end position="133"/>
    </location>
</feature>
<sequence length="521" mass="60300">MTAFNRKKMSGKYYNRPLPHDEYIKLKYLSNSSQERERKRKRVKAVNKDEKIRIYDNDLDLKKLNGDERVSDDELYYGTMEDRPVIAAVIDESQKSGTQKGRWVTIEDSNDNIESSNDTDSFNDRQKNTEQSKRISSSEAHNSNAASATKHKHNVDISPSRNKSNSNDISPPRKHRNLSESKDSCSISPPRKIINSSEDMSPPRKMHNSRDISPPRRRRKSDDMSPPRKTHHSGDISPPRKRSTSRDISQSRKKENLNVNKHSSRDISPLRNKSSYSSSSRKRRNSKSLSPSSKEKRSGRESSMSKHSESERPKAKHGLCDAKSLREENKNLKEREKELMASVDNEALGKGAKTVHRDASGKVRDLKAEEEEAKKKKAVEDEKTEKYKDWNMGLKQKQDQQQRLEDALHEMSKPLARYEDDEDLDKLLREREQLDDPMLQYIRKKKAKQKVKEANEKGEKIMEKPKYNGPAPPPLNRFGIGPGYRWDGVDRSNGFEREYFARIAEKSAIHEEAYRWSTEDM</sequence>
<feature type="compositionally biased region" description="Low complexity" evidence="3">
    <location>
        <begin position="137"/>
        <end position="148"/>
    </location>
</feature>
<dbReference type="GO" id="GO:0003723">
    <property type="term" value="F:RNA binding"/>
    <property type="evidence" value="ECO:0007669"/>
    <property type="project" value="TreeGrafter"/>
</dbReference>
<dbReference type="GO" id="GO:0070274">
    <property type="term" value="C:RES complex"/>
    <property type="evidence" value="ECO:0007669"/>
    <property type="project" value="TreeGrafter"/>
</dbReference>
<keyword evidence="5" id="KW-1185">Reference proteome</keyword>
<organism evidence="4 5">
    <name type="scientific">Dinothrombium tinctorium</name>
    <dbReference type="NCBI Taxonomy" id="1965070"/>
    <lineage>
        <taxon>Eukaryota</taxon>
        <taxon>Metazoa</taxon>
        <taxon>Ecdysozoa</taxon>
        <taxon>Arthropoda</taxon>
        <taxon>Chelicerata</taxon>
        <taxon>Arachnida</taxon>
        <taxon>Acari</taxon>
        <taxon>Acariformes</taxon>
        <taxon>Trombidiformes</taxon>
        <taxon>Prostigmata</taxon>
        <taxon>Anystina</taxon>
        <taxon>Parasitengona</taxon>
        <taxon>Trombidioidea</taxon>
        <taxon>Trombidiidae</taxon>
        <taxon>Dinothrombium</taxon>
    </lineage>
</organism>
<feature type="region of interest" description="Disordered" evidence="3">
    <location>
        <begin position="91"/>
        <end position="383"/>
    </location>
</feature>
<evidence type="ECO:0000256" key="2">
    <source>
        <dbReference type="ARBA" id="ARBA00014454"/>
    </source>
</evidence>